<dbReference type="Pfam" id="PF01035">
    <property type="entry name" value="DNA_binding_1"/>
    <property type="match status" value="1"/>
</dbReference>
<comment type="catalytic activity">
    <reaction evidence="12">
        <text>a 6-O-methyl-2'-deoxyguanosine in DNA + L-cysteinyl-[protein] = S-methyl-L-cysteinyl-[protein] + a 2'-deoxyguanosine in DNA</text>
        <dbReference type="Rhea" id="RHEA:24000"/>
        <dbReference type="Rhea" id="RHEA-COMP:10131"/>
        <dbReference type="Rhea" id="RHEA-COMP:10132"/>
        <dbReference type="Rhea" id="RHEA-COMP:11367"/>
        <dbReference type="Rhea" id="RHEA-COMP:11368"/>
        <dbReference type="ChEBI" id="CHEBI:29950"/>
        <dbReference type="ChEBI" id="CHEBI:82612"/>
        <dbReference type="ChEBI" id="CHEBI:85445"/>
        <dbReference type="ChEBI" id="CHEBI:85448"/>
        <dbReference type="EC" id="2.1.1.63"/>
    </reaction>
</comment>
<organism evidence="14 15">
    <name type="scientific">Gryllus longicercus</name>
    <dbReference type="NCBI Taxonomy" id="2509291"/>
    <lineage>
        <taxon>Eukaryota</taxon>
        <taxon>Metazoa</taxon>
        <taxon>Ecdysozoa</taxon>
        <taxon>Arthropoda</taxon>
        <taxon>Hexapoda</taxon>
        <taxon>Insecta</taxon>
        <taxon>Pterygota</taxon>
        <taxon>Neoptera</taxon>
        <taxon>Polyneoptera</taxon>
        <taxon>Orthoptera</taxon>
        <taxon>Ensifera</taxon>
        <taxon>Gryllidea</taxon>
        <taxon>Grylloidea</taxon>
        <taxon>Gryllidae</taxon>
        <taxon>Gryllinae</taxon>
        <taxon>Gryllus</taxon>
    </lineage>
</organism>
<gene>
    <name evidence="14" type="ORF">R5R35_002795</name>
</gene>
<keyword evidence="6" id="KW-0489">Methyltransferase</keyword>
<dbReference type="PROSITE" id="PS00374">
    <property type="entry name" value="MGMT"/>
    <property type="match status" value="1"/>
</dbReference>
<evidence type="ECO:0000256" key="5">
    <source>
        <dbReference type="ARBA" id="ARBA00015377"/>
    </source>
</evidence>
<evidence type="ECO:0000256" key="8">
    <source>
        <dbReference type="ARBA" id="ARBA00022763"/>
    </source>
</evidence>
<dbReference type="PANTHER" id="PTHR46460:SF1">
    <property type="entry name" value="METHYLATED-DNA--PROTEIN-CYSTEINE METHYLTRANSFERASE"/>
    <property type="match status" value="1"/>
</dbReference>
<evidence type="ECO:0000313" key="15">
    <source>
        <dbReference type="Proteomes" id="UP001378592"/>
    </source>
</evidence>
<evidence type="ECO:0000256" key="1">
    <source>
        <dbReference type="ARBA" id="ARBA00001286"/>
    </source>
</evidence>
<accession>A0AAN9V0S9</accession>
<dbReference type="EC" id="2.1.1.63" evidence="4"/>
<dbReference type="GO" id="GO:0006281">
    <property type="term" value="P:DNA repair"/>
    <property type="evidence" value="ECO:0007669"/>
    <property type="project" value="UniProtKB-KW"/>
</dbReference>
<dbReference type="Proteomes" id="UP001378592">
    <property type="component" value="Unassembled WGS sequence"/>
</dbReference>
<sequence>MVCTEKTATYVMHSPIGDIQLVVCQKGLHSSSQIISTDDDFCPYQKQQVKIKSVDIDDQFSKHVKQTVMWFRVYFSNYFDLDDNHQPKLCMDSIQSVFRKNVWMTLAQNTQPGETTTYGGLMTLMHSKGFSGCAQAVGSALAVNPFQIIVPCHRVLPKSGEFGQYAKGKKNKVKEWLLKYEGVGCCQKRKQEHSFGCEDCVSMEIGPKKIRISTPCQKALSGS</sequence>
<evidence type="ECO:0000256" key="7">
    <source>
        <dbReference type="ARBA" id="ARBA00022679"/>
    </source>
</evidence>
<evidence type="ECO:0000256" key="4">
    <source>
        <dbReference type="ARBA" id="ARBA00011918"/>
    </source>
</evidence>
<evidence type="ECO:0000256" key="9">
    <source>
        <dbReference type="ARBA" id="ARBA00023204"/>
    </source>
</evidence>
<dbReference type="InterPro" id="IPR036631">
    <property type="entry name" value="MGMT_N_sf"/>
</dbReference>
<dbReference type="CDD" id="cd06445">
    <property type="entry name" value="ATase"/>
    <property type="match status" value="1"/>
</dbReference>
<dbReference type="PANTHER" id="PTHR46460">
    <property type="entry name" value="METHYLATED-DNA--PROTEIN-CYSTEINE METHYLTRANSFERASE"/>
    <property type="match status" value="1"/>
</dbReference>
<dbReference type="SUPFAM" id="SSF53155">
    <property type="entry name" value="Methylated DNA-protein cysteine methyltransferase domain"/>
    <property type="match status" value="1"/>
</dbReference>
<dbReference type="Gene3D" id="1.10.10.10">
    <property type="entry name" value="Winged helix-like DNA-binding domain superfamily/Winged helix DNA-binding domain"/>
    <property type="match status" value="1"/>
</dbReference>
<comment type="caution">
    <text evidence="14">The sequence shown here is derived from an EMBL/GenBank/DDBJ whole genome shotgun (WGS) entry which is preliminary data.</text>
</comment>
<evidence type="ECO:0000256" key="2">
    <source>
        <dbReference type="ARBA" id="ARBA00003317"/>
    </source>
</evidence>
<comment type="function">
    <text evidence="2">Involved in the cellular defense against the biological effects of O6-methylguanine (O6-MeG) and O4-methylthymine (O4-MeT) in DNA. Repairs the methylated nucleobase in DNA by stoichiometrically transferring the methyl group to a cysteine residue in the enzyme. This is a suicide reaction: the enzyme is irreversibly inactivated.</text>
</comment>
<evidence type="ECO:0000256" key="12">
    <source>
        <dbReference type="ARBA" id="ARBA00049348"/>
    </source>
</evidence>
<keyword evidence="15" id="KW-1185">Reference proteome</keyword>
<evidence type="ECO:0000259" key="13">
    <source>
        <dbReference type="Pfam" id="PF01035"/>
    </source>
</evidence>
<evidence type="ECO:0000256" key="3">
    <source>
        <dbReference type="ARBA" id="ARBA00008711"/>
    </source>
</evidence>
<name>A0AAN9V0S9_9ORTH</name>
<dbReference type="GO" id="GO:0005654">
    <property type="term" value="C:nucleoplasm"/>
    <property type="evidence" value="ECO:0007669"/>
    <property type="project" value="TreeGrafter"/>
</dbReference>
<comment type="catalytic activity">
    <reaction evidence="1">
        <text>a 4-O-methyl-thymidine in DNA + L-cysteinyl-[protein] = a thymidine in DNA + S-methyl-L-cysteinyl-[protein]</text>
        <dbReference type="Rhea" id="RHEA:53428"/>
        <dbReference type="Rhea" id="RHEA-COMP:10131"/>
        <dbReference type="Rhea" id="RHEA-COMP:10132"/>
        <dbReference type="Rhea" id="RHEA-COMP:13555"/>
        <dbReference type="Rhea" id="RHEA-COMP:13556"/>
        <dbReference type="ChEBI" id="CHEBI:29950"/>
        <dbReference type="ChEBI" id="CHEBI:82612"/>
        <dbReference type="ChEBI" id="CHEBI:137386"/>
        <dbReference type="ChEBI" id="CHEBI:137387"/>
        <dbReference type="EC" id="2.1.1.63"/>
    </reaction>
</comment>
<comment type="similarity">
    <text evidence="3">Belongs to the MGMT family.</text>
</comment>
<protein>
    <recommendedName>
        <fullName evidence="5">Methylated-DNA--protein-cysteine methyltransferase</fullName>
        <ecNumber evidence="4">2.1.1.63</ecNumber>
    </recommendedName>
    <alternativeName>
        <fullName evidence="10">6-O-methylguanine-DNA methyltransferase</fullName>
    </alternativeName>
    <alternativeName>
        <fullName evidence="11">O-6-methylguanine-DNA-alkyltransferase</fullName>
    </alternativeName>
</protein>
<dbReference type="SUPFAM" id="SSF46767">
    <property type="entry name" value="Methylated DNA-protein cysteine methyltransferase, C-terminal domain"/>
    <property type="match status" value="1"/>
</dbReference>
<evidence type="ECO:0000256" key="6">
    <source>
        <dbReference type="ARBA" id="ARBA00022603"/>
    </source>
</evidence>
<dbReference type="InterPro" id="IPR014048">
    <property type="entry name" value="MethylDNA_cys_MeTrfase_DNA-bd"/>
</dbReference>
<evidence type="ECO:0000256" key="10">
    <source>
        <dbReference type="ARBA" id="ARBA00030795"/>
    </source>
</evidence>
<dbReference type="Gene3D" id="3.30.160.70">
    <property type="entry name" value="Methylated DNA-protein cysteine methyltransferase domain"/>
    <property type="match status" value="1"/>
</dbReference>
<dbReference type="NCBIfam" id="TIGR00589">
    <property type="entry name" value="ogt"/>
    <property type="match status" value="1"/>
</dbReference>
<feature type="domain" description="Methylated-DNA-[protein]-cysteine S-methyltransferase DNA binding" evidence="13">
    <location>
        <begin position="98"/>
        <end position="183"/>
    </location>
</feature>
<dbReference type="InterPro" id="IPR036217">
    <property type="entry name" value="MethylDNA_cys_MeTrfase_DNAb"/>
</dbReference>
<dbReference type="EMBL" id="JAZDUA010000745">
    <property type="protein sequence ID" value="KAK7789491.1"/>
    <property type="molecule type" value="Genomic_DNA"/>
</dbReference>
<dbReference type="GO" id="GO:0032259">
    <property type="term" value="P:methylation"/>
    <property type="evidence" value="ECO:0007669"/>
    <property type="project" value="UniProtKB-KW"/>
</dbReference>
<evidence type="ECO:0000313" key="14">
    <source>
        <dbReference type="EMBL" id="KAK7789491.1"/>
    </source>
</evidence>
<evidence type="ECO:0000256" key="11">
    <source>
        <dbReference type="ARBA" id="ARBA00031621"/>
    </source>
</evidence>
<keyword evidence="9" id="KW-0234">DNA repair</keyword>
<keyword evidence="7" id="KW-0808">Transferase</keyword>
<keyword evidence="8" id="KW-0227">DNA damage</keyword>
<dbReference type="InterPro" id="IPR036388">
    <property type="entry name" value="WH-like_DNA-bd_sf"/>
</dbReference>
<proteinExistence type="inferred from homology"/>
<dbReference type="GO" id="GO:0003908">
    <property type="term" value="F:methylated-DNA-[protein]-cysteine S-methyltransferase activity"/>
    <property type="evidence" value="ECO:0007669"/>
    <property type="project" value="UniProtKB-EC"/>
</dbReference>
<reference evidence="14 15" key="1">
    <citation type="submission" date="2024-03" db="EMBL/GenBank/DDBJ databases">
        <title>The genome assembly and annotation of the cricket Gryllus longicercus Weissman &amp; Gray.</title>
        <authorList>
            <person name="Szrajer S."/>
            <person name="Gray D."/>
            <person name="Ylla G."/>
        </authorList>
    </citation>
    <scope>NUCLEOTIDE SEQUENCE [LARGE SCALE GENOMIC DNA]</scope>
    <source>
        <strain evidence="14">DAG 2021-001</strain>
        <tissue evidence="14">Whole body minus gut</tissue>
    </source>
</reference>
<dbReference type="AlphaFoldDB" id="A0AAN9V0S9"/>
<dbReference type="InterPro" id="IPR001497">
    <property type="entry name" value="MethylDNA_cys_MeTrfase_AS"/>
</dbReference>